<name>A0ABS0YGE9_9BACT</name>
<dbReference type="InterPro" id="IPR013974">
    <property type="entry name" value="SAF"/>
</dbReference>
<evidence type="ECO:0000313" key="3">
    <source>
        <dbReference type="Proteomes" id="UP000614714"/>
    </source>
</evidence>
<dbReference type="SMART" id="SM00858">
    <property type="entry name" value="SAF"/>
    <property type="match status" value="1"/>
</dbReference>
<dbReference type="RefSeq" id="WP_199389841.1">
    <property type="nucleotide sequence ID" value="NZ_JAEMHL010000007.1"/>
</dbReference>
<comment type="caution">
    <text evidence="2">The sequence shown here is derived from an EMBL/GenBank/DDBJ whole genome shotgun (WGS) entry which is preliminary data.</text>
</comment>
<proteinExistence type="predicted"/>
<gene>
    <name evidence="2" type="primary">cpaB</name>
    <name evidence="2" type="ORF">JFN91_14200</name>
</gene>
<accession>A0ABS0YGE9</accession>
<feature type="domain" description="SAF" evidence="1">
    <location>
        <begin position="40"/>
        <end position="102"/>
    </location>
</feature>
<dbReference type="Pfam" id="PF16976">
    <property type="entry name" value="RcpC"/>
    <property type="match status" value="1"/>
</dbReference>
<dbReference type="InterPro" id="IPR031571">
    <property type="entry name" value="RcpC_dom"/>
</dbReference>
<dbReference type="Proteomes" id="UP000614714">
    <property type="component" value="Unassembled WGS sequence"/>
</dbReference>
<reference evidence="2 3" key="1">
    <citation type="submission" date="2020-12" db="EMBL/GenBank/DDBJ databases">
        <title>Geomonas sp. Red421, isolated from paddy soil.</title>
        <authorList>
            <person name="Xu Z."/>
            <person name="Zhang Z."/>
            <person name="Masuda Y."/>
            <person name="Itoh H."/>
            <person name="Senoo K."/>
        </authorList>
    </citation>
    <scope>NUCLEOTIDE SEQUENCE [LARGE SCALE GENOMIC DNA]</scope>
    <source>
        <strain evidence="2 3">Red421</strain>
    </source>
</reference>
<dbReference type="InterPro" id="IPR017592">
    <property type="entry name" value="Pilus_assmbl_Flp-typ_CpaB"/>
</dbReference>
<sequence>MSRPTPMTTIAVVALFLGGMATLLANHYLKKQAAKPFQGVPIVSASVDLPLGTKLNGTQVKMVTWPKDAVPAGGFTDPTPLVGRVLIRPVSTGDIITESKLMPQKHSGGIMTYIVPQGHRAVTVSVNEVAGVAGFITPNSRVDVLLTIPRPGSTNDKDNISKIILQNVPVLATGQVTEQKEGGKPGVVPTVTLDVTPEEAEKLVVGTKKGSLQLLLRNVIDVASIDTKGATVSKALGTADMQQRTVVVRTPAQPKKPAVRPAVAAPLPPPAPVKYQMEVFRGGAKSLREFTPD</sequence>
<organism evidence="2 3">
    <name type="scientific">Geomonas anaerohicana</name>
    <dbReference type="NCBI Taxonomy" id="2798583"/>
    <lineage>
        <taxon>Bacteria</taxon>
        <taxon>Pseudomonadati</taxon>
        <taxon>Thermodesulfobacteriota</taxon>
        <taxon>Desulfuromonadia</taxon>
        <taxon>Geobacterales</taxon>
        <taxon>Geobacteraceae</taxon>
        <taxon>Geomonas</taxon>
    </lineage>
</organism>
<protein>
    <submittedName>
        <fullName evidence="2">Flp pilus assembly protein CpaB</fullName>
    </submittedName>
</protein>
<dbReference type="EMBL" id="JAEMHL010000007">
    <property type="protein sequence ID" value="MBJ6751366.1"/>
    <property type="molecule type" value="Genomic_DNA"/>
</dbReference>
<evidence type="ECO:0000313" key="2">
    <source>
        <dbReference type="EMBL" id="MBJ6751366.1"/>
    </source>
</evidence>
<dbReference type="NCBIfam" id="TIGR03177">
    <property type="entry name" value="pilus_cpaB"/>
    <property type="match status" value="1"/>
</dbReference>
<keyword evidence="3" id="KW-1185">Reference proteome</keyword>
<dbReference type="CDD" id="cd11614">
    <property type="entry name" value="SAF_CpaB_FlgA_like"/>
    <property type="match status" value="1"/>
</dbReference>
<evidence type="ECO:0000259" key="1">
    <source>
        <dbReference type="SMART" id="SM00858"/>
    </source>
</evidence>
<dbReference type="Pfam" id="PF08666">
    <property type="entry name" value="SAF"/>
    <property type="match status" value="1"/>
</dbReference>